<dbReference type="EMBL" id="CP039690">
    <property type="protein sequence ID" value="QCI65199.1"/>
    <property type="molecule type" value="Genomic_DNA"/>
</dbReference>
<reference evidence="2 3" key="1">
    <citation type="submission" date="2019-04" db="EMBL/GenBank/DDBJ databases">
        <title>Phreatobacter aquaticus sp. nov.</title>
        <authorList>
            <person name="Choi A."/>
        </authorList>
    </citation>
    <scope>NUCLEOTIDE SEQUENCE [LARGE SCALE GENOMIC DNA]</scope>
    <source>
        <strain evidence="2 3">KCTC 52518</strain>
    </source>
</reference>
<name>A0A4D7AVZ2_9HYPH</name>
<keyword evidence="3" id="KW-1185">Reference proteome</keyword>
<dbReference type="OrthoDB" id="8116050at2"/>
<gene>
    <name evidence="2" type="ORF">E8M01_13860</name>
</gene>
<evidence type="ECO:0000313" key="3">
    <source>
        <dbReference type="Proteomes" id="UP000298781"/>
    </source>
</evidence>
<sequence length="254" mass="29316">MDSSISKILAKLDKPPSAPNWVRFIGDDEHSTAKAILRWIRAIPPFTYQPAARVCKDRIELGISLRDGLTAVDRSGAPAGRGSNSSLVRAFFEYDQDRRYSARNPMQSAREYFRVSRDILVPVEALSVIVEERQIVPVFLCGWSKLPLTTRQRRLLVTIYEDAYFSLTDFQNSPGEMLFFPKSKEGERDSELWMRGDYQLLTDSELREDVEKFILARDLVRKLLVERHRDSVTRPDETDGTKDEGRQPDLFRKE</sequence>
<organism evidence="2 3">
    <name type="scientific">Phreatobacter stygius</name>
    <dbReference type="NCBI Taxonomy" id="1940610"/>
    <lineage>
        <taxon>Bacteria</taxon>
        <taxon>Pseudomonadati</taxon>
        <taxon>Pseudomonadota</taxon>
        <taxon>Alphaproteobacteria</taxon>
        <taxon>Hyphomicrobiales</taxon>
        <taxon>Phreatobacteraceae</taxon>
        <taxon>Phreatobacter</taxon>
    </lineage>
</organism>
<evidence type="ECO:0000256" key="1">
    <source>
        <dbReference type="SAM" id="MobiDB-lite"/>
    </source>
</evidence>
<dbReference type="RefSeq" id="WP_136960647.1">
    <property type="nucleotide sequence ID" value="NZ_CP039690.1"/>
</dbReference>
<evidence type="ECO:0000313" key="2">
    <source>
        <dbReference type="EMBL" id="QCI65199.1"/>
    </source>
</evidence>
<accession>A0A4D7AVZ2</accession>
<dbReference type="Proteomes" id="UP000298781">
    <property type="component" value="Chromosome"/>
</dbReference>
<protein>
    <submittedName>
        <fullName evidence="2">Uncharacterized protein</fullName>
    </submittedName>
</protein>
<feature type="region of interest" description="Disordered" evidence="1">
    <location>
        <begin position="231"/>
        <end position="254"/>
    </location>
</feature>
<proteinExistence type="predicted"/>
<dbReference type="AlphaFoldDB" id="A0A4D7AVZ2"/>
<dbReference type="KEGG" id="pstg:E8M01_13860"/>